<evidence type="ECO:0000256" key="9">
    <source>
        <dbReference type="ARBA" id="ARBA00022729"/>
    </source>
</evidence>
<evidence type="ECO:0000256" key="21">
    <source>
        <dbReference type="PROSITE-ProRule" id="PRU00076"/>
    </source>
</evidence>
<evidence type="ECO:0000256" key="6">
    <source>
        <dbReference type="ARBA" id="ARBA00022553"/>
    </source>
</evidence>
<dbReference type="EMBL" id="CACSHJ010000095">
    <property type="protein sequence ID" value="CAA0393436.1"/>
    <property type="molecule type" value="Genomic_DNA"/>
</dbReference>
<dbReference type="GO" id="GO:0005524">
    <property type="term" value="F:ATP binding"/>
    <property type="evidence" value="ECO:0007669"/>
    <property type="project" value="UniProtKB-KW"/>
</dbReference>
<dbReference type="InterPro" id="IPR003609">
    <property type="entry name" value="Pan_app"/>
</dbReference>
<keyword evidence="17" id="KW-0675">Receptor</keyword>
<dbReference type="FunFam" id="2.90.10.10:FF:000003">
    <property type="entry name" value="G-type lectin S-receptor-like serine/threonine-protein kinase"/>
    <property type="match status" value="1"/>
</dbReference>
<feature type="region of interest" description="Disordered" evidence="22">
    <location>
        <begin position="995"/>
        <end position="1021"/>
    </location>
</feature>
<dbReference type="AlphaFoldDB" id="A0A5S9XQC1"/>
<evidence type="ECO:0000313" key="28">
    <source>
        <dbReference type="Proteomes" id="UP000434276"/>
    </source>
</evidence>
<gene>
    <name evidence="27" type="ORF">C24_LOCUS17003</name>
</gene>
<organism evidence="27 28">
    <name type="scientific">Arabidopsis thaliana</name>
    <name type="common">Mouse-ear cress</name>
    <dbReference type="NCBI Taxonomy" id="3702"/>
    <lineage>
        <taxon>Eukaryota</taxon>
        <taxon>Viridiplantae</taxon>
        <taxon>Streptophyta</taxon>
        <taxon>Embryophyta</taxon>
        <taxon>Tracheophyta</taxon>
        <taxon>Spermatophyta</taxon>
        <taxon>Magnoliopsida</taxon>
        <taxon>eudicotyledons</taxon>
        <taxon>Gunneridae</taxon>
        <taxon>Pentapetalae</taxon>
        <taxon>rosids</taxon>
        <taxon>malvids</taxon>
        <taxon>Brassicales</taxon>
        <taxon>Brassicaceae</taxon>
        <taxon>Camelineae</taxon>
        <taxon>Arabidopsis</taxon>
    </lineage>
</organism>
<dbReference type="GO" id="GO:0048544">
    <property type="term" value="P:recognition of pollen"/>
    <property type="evidence" value="ECO:0007669"/>
    <property type="project" value="InterPro"/>
</dbReference>
<dbReference type="InterPro" id="IPR001245">
    <property type="entry name" value="Ser-Thr/Tyr_kinase_cat_dom"/>
</dbReference>
<dbReference type="Pfam" id="PF01453">
    <property type="entry name" value="B_lectin"/>
    <property type="match status" value="1"/>
</dbReference>
<keyword evidence="6" id="KW-0597">Phosphoprotein</keyword>
<dbReference type="InterPro" id="IPR000742">
    <property type="entry name" value="EGF"/>
</dbReference>
<feature type="domain" description="Protein kinase" evidence="23">
    <location>
        <begin position="701"/>
        <end position="988"/>
    </location>
</feature>
<evidence type="ECO:0000256" key="14">
    <source>
        <dbReference type="ARBA" id="ARBA00022989"/>
    </source>
</evidence>
<dbReference type="Pfam" id="PF00954">
    <property type="entry name" value="S_locus_glycop"/>
    <property type="match status" value="1"/>
</dbReference>
<keyword evidence="13" id="KW-0067">ATP-binding</keyword>
<dbReference type="PROSITE" id="PS50011">
    <property type="entry name" value="PROTEIN_KINASE_DOM"/>
    <property type="match status" value="1"/>
</dbReference>
<evidence type="ECO:0000256" key="8">
    <source>
        <dbReference type="ARBA" id="ARBA00022692"/>
    </source>
</evidence>
<keyword evidence="3" id="KW-1003">Cell membrane</keyword>
<dbReference type="OrthoDB" id="1741851at2759"/>
<dbReference type="Pfam" id="PF07714">
    <property type="entry name" value="PK_Tyr_Ser-Thr"/>
    <property type="match status" value="1"/>
</dbReference>
<evidence type="ECO:0000256" key="2">
    <source>
        <dbReference type="ARBA" id="ARBA00012513"/>
    </source>
</evidence>
<comment type="catalytic activity">
    <reaction evidence="19">
        <text>L-threonyl-[protein] + ATP = O-phospho-L-threonyl-[protein] + ADP + H(+)</text>
        <dbReference type="Rhea" id="RHEA:46608"/>
        <dbReference type="Rhea" id="RHEA-COMP:11060"/>
        <dbReference type="Rhea" id="RHEA-COMP:11605"/>
        <dbReference type="ChEBI" id="CHEBI:15378"/>
        <dbReference type="ChEBI" id="CHEBI:30013"/>
        <dbReference type="ChEBI" id="CHEBI:30616"/>
        <dbReference type="ChEBI" id="CHEBI:61977"/>
        <dbReference type="ChEBI" id="CHEBI:456216"/>
        <dbReference type="EC" id="2.7.11.1"/>
    </reaction>
</comment>
<evidence type="ECO:0000256" key="13">
    <source>
        <dbReference type="ARBA" id="ARBA00022840"/>
    </source>
</evidence>
<dbReference type="PROSITE" id="PS00108">
    <property type="entry name" value="PROTEIN_KINASE_ST"/>
    <property type="match status" value="1"/>
</dbReference>
<evidence type="ECO:0000256" key="4">
    <source>
        <dbReference type="ARBA" id="ARBA00022527"/>
    </source>
</evidence>
<dbReference type="GO" id="GO:0030246">
    <property type="term" value="F:carbohydrate binding"/>
    <property type="evidence" value="ECO:0007669"/>
    <property type="project" value="UniProtKB-KW"/>
</dbReference>
<feature type="compositionally biased region" description="Polar residues" evidence="22">
    <location>
        <begin position="1003"/>
        <end position="1014"/>
    </location>
</feature>
<dbReference type="InterPro" id="IPR001480">
    <property type="entry name" value="Bulb-type_lectin_dom"/>
</dbReference>
<dbReference type="Proteomes" id="UP000434276">
    <property type="component" value="Unassembled WGS sequence"/>
</dbReference>
<evidence type="ECO:0000256" key="20">
    <source>
        <dbReference type="ARBA" id="ARBA00048679"/>
    </source>
</evidence>
<dbReference type="SUPFAM" id="SSF56112">
    <property type="entry name" value="Protein kinase-like (PK-like)"/>
    <property type="match status" value="1"/>
</dbReference>
<evidence type="ECO:0000259" key="26">
    <source>
        <dbReference type="PROSITE" id="PS50948"/>
    </source>
</evidence>
<dbReference type="InterPro" id="IPR021820">
    <property type="entry name" value="S-locus_recpt_kinase_C"/>
</dbReference>
<protein>
    <recommendedName>
        <fullName evidence="2">non-specific serine/threonine protein kinase</fullName>
        <ecNumber evidence="2">2.7.11.1</ecNumber>
    </recommendedName>
</protein>
<evidence type="ECO:0000259" key="23">
    <source>
        <dbReference type="PROSITE" id="PS50011"/>
    </source>
</evidence>
<keyword evidence="14" id="KW-1133">Transmembrane helix</keyword>
<dbReference type="CDD" id="cd01098">
    <property type="entry name" value="PAN_AP_plant"/>
    <property type="match status" value="1"/>
</dbReference>
<dbReference type="PROSITE" id="PS50948">
    <property type="entry name" value="PAN"/>
    <property type="match status" value="1"/>
</dbReference>
<evidence type="ECO:0000256" key="1">
    <source>
        <dbReference type="ARBA" id="ARBA00004251"/>
    </source>
</evidence>
<feature type="domain" description="EGF-like" evidence="24">
    <location>
        <begin position="296"/>
        <end position="332"/>
    </location>
</feature>
<dbReference type="EC" id="2.7.11.1" evidence="2"/>
<name>A0A5S9XQC1_ARATH</name>
<dbReference type="CDD" id="cd00028">
    <property type="entry name" value="B_lectin"/>
    <property type="match status" value="1"/>
</dbReference>
<dbReference type="SMART" id="SM00108">
    <property type="entry name" value="B_lectin"/>
    <property type="match status" value="1"/>
</dbReference>
<dbReference type="SMART" id="SM00220">
    <property type="entry name" value="S_TKc"/>
    <property type="match status" value="1"/>
</dbReference>
<keyword evidence="4" id="KW-0723">Serine/threonine-protein kinase</keyword>
<dbReference type="CDD" id="cd14066">
    <property type="entry name" value="STKc_IRAK"/>
    <property type="match status" value="1"/>
</dbReference>
<evidence type="ECO:0000256" key="15">
    <source>
        <dbReference type="ARBA" id="ARBA00023136"/>
    </source>
</evidence>
<dbReference type="Gene3D" id="1.10.510.10">
    <property type="entry name" value="Transferase(Phosphotransferase) domain 1"/>
    <property type="match status" value="1"/>
</dbReference>
<keyword evidence="7" id="KW-0808">Transferase</keyword>
<evidence type="ECO:0000256" key="7">
    <source>
        <dbReference type="ARBA" id="ARBA00022679"/>
    </source>
</evidence>
<keyword evidence="15" id="KW-0472">Membrane</keyword>
<dbReference type="GO" id="GO:0005886">
    <property type="term" value="C:plasma membrane"/>
    <property type="evidence" value="ECO:0007669"/>
    <property type="project" value="UniProtKB-SubCell"/>
</dbReference>
<keyword evidence="5 21" id="KW-0245">EGF-like domain</keyword>
<dbReference type="SUPFAM" id="SSF51110">
    <property type="entry name" value="alpha-D-mannose-specific plant lectins"/>
    <property type="match status" value="1"/>
</dbReference>
<keyword evidence="18" id="KW-0325">Glycoprotein</keyword>
<dbReference type="InterPro" id="IPR000858">
    <property type="entry name" value="S_locus_glycoprot_dom"/>
</dbReference>
<evidence type="ECO:0000256" key="10">
    <source>
        <dbReference type="ARBA" id="ARBA00022734"/>
    </source>
</evidence>
<reference evidence="27 28" key="1">
    <citation type="submission" date="2019-12" db="EMBL/GenBank/DDBJ databases">
        <authorList>
            <person name="Jiao W.-B."/>
            <person name="Schneeberger K."/>
        </authorList>
    </citation>
    <scope>NUCLEOTIDE SEQUENCE [LARGE SCALE GENOMIC DNA]</scope>
    <source>
        <strain evidence="28">cv. C24</strain>
    </source>
</reference>
<evidence type="ECO:0000256" key="19">
    <source>
        <dbReference type="ARBA" id="ARBA00047899"/>
    </source>
</evidence>
<dbReference type="GO" id="GO:0004674">
    <property type="term" value="F:protein serine/threonine kinase activity"/>
    <property type="evidence" value="ECO:0007669"/>
    <property type="project" value="UniProtKB-KW"/>
</dbReference>
<evidence type="ECO:0000259" key="24">
    <source>
        <dbReference type="PROSITE" id="PS50026"/>
    </source>
</evidence>
<dbReference type="InterPro" id="IPR000719">
    <property type="entry name" value="Prot_kinase_dom"/>
</dbReference>
<evidence type="ECO:0000259" key="25">
    <source>
        <dbReference type="PROSITE" id="PS50927"/>
    </source>
</evidence>
<keyword evidence="11" id="KW-0547">Nucleotide-binding</keyword>
<dbReference type="ExpressionAtlas" id="A0A5S9XQC1">
    <property type="expression patterns" value="baseline and differential"/>
</dbReference>
<evidence type="ECO:0000313" key="27">
    <source>
        <dbReference type="EMBL" id="CAA0393436.1"/>
    </source>
</evidence>
<dbReference type="FunFam" id="3.30.200.20:FF:000330">
    <property type="entry name" value="G-type lectin S-receptor-like serine/threonine-protein kinase At4g03230"/>
    <property type="match status" value="1"/>
</dbReference>
<dbReference type="PANTHER" id="PTHR27002:SF1111">
    <property type="entry name" value="NON-SPECIFIC SERINE_THREONINE PROTEIN KINASE"/>
    <property type="match status" value="1"/>
</dbReference>
<comment type="subcellular location">
    <subcellularLocation>
        <location evidence="1">Cell membrane</location>
        <topology evidence="1">Single-pass type I membrane protein</topology>
    </subcellularLocation>
</comment>
<feature type="domain" description="Apple" evidence="26">
    <location>
        <begin position="350"/>
        <end position="437"/>
    </location>
</feature>
<dbReference type="Gene3D" id="3.30.200.20">
    <property type="entry name" value="Phosphorylase Kinase, domain 1"/>
    <property type="match status" value="1"/>
</dbReference>
<evidence type="ECO:0000256" key="16">
    <source>
        <dbReference type="ARBA" id="ARBA00023157"/>
    </source>
</evidence>
<dbReference type="GO" id="GO:0031625">
    <property type="term" value="F:ubiquitin protein ligase binding"/>
    <property type="evidence" value="ECO:0007669"/>
    <property type="project" value="UniProtKB-ARBA"/>
</dbReference>
<dbReference type="PANTHER" id="PTHR27002">
    <property type="entry name" value="RECEPTOR-LIKE SERINE/THREONINE-PROTEIN KINASE SD1-8"/>
    <property type="match status" value="1"/>
</dbReference>
<keyword evidence="10" id="KW-0430">Lectin</keyword>
<sequence length="1021" mass="114511">MAFGSDAQVRLVLLFLGNILKHMISCVPHIYFSVQDSKTLFKGSTLINDSHGETLVSAGQRFELGFFTPNGSSDERRYLGIWFYNLHPLTVVWVANRESPVLDRSCIFTISKDGNLEVIDSKGRVYWDAGVKPSSVSAERMVKLMDNGNLVLISDGNEANVVWQSFQNPTDTFLPGMRMDENMTLSSWRSFNDPSHGNFTFQMDQEEDKQFIIWKRSMRYWKSGISGKFIGSDEMPYAISYFLSNFTETVTVHNASVPPLFTSLYTNTRFTMSSSGQAQYFRLDGERFWAQIWAEPRDECSVYNACGNFGSCNSKNEEMCKCLPGFRPNFLEKWVKGDFSGGCSRESRICGKDGVVVGDMFLNLSVVEVGSPDSQFDAHNEKECRAECLNNCQCQAYSYEEVDILQSNTKCWIWLEDLNNLKEGYLGSRNVFIRVAVPDIESTSRDCVTCGTNIIPYPLSTAPGCGDSNYLSFNCNMSTGQVIFKGSNSSYNITSINPDTRRFLIKIKDVVVNCTTVNQISRLSELKLSSPFHLTGKCNADTVTGGTEVEIRWDPPLEPTCSLSADCKDWPNSSCSKSGEGKKQCFCNHDFKWNGFNLNCTQERGRGRYGEAKTPVVLIIVVTFTSAAILVVLSSTASYVFLQRRKVNKELGSIPRGVHLCDSERHIKELIESGRFKQDDSQGIDVPSFELETILYATSNFSNANKLGQGGFGPVYKGMFPGDQEIAVKRLSRCSGQGLEEFKNEVVLIAKLQHRNLVRLLGYCVAGEEKLLLYEYMPHKSLDFFIFDRKLCQRLDWKMRCNIILGIARGLLYLHQDSRLRIIHRDLKTSNILLDEEMNPKISDFGLARIFGGSETSANTNRVVGTYGYMSPEYALEGLFSFKSDVFSFGVVVIETISGKRNTGFHEPEKSLSLLGHAWDLWKAERGIELLDQALQESCETEGFLKCLNVGLLCVQEDPNDRPTMSNVVFMLGSSEAATLPTPKQPAFVLRRCPSSSKASSSTKPETCSENELTITLEDGR</sequence>
<evidence type="ECO:0000256" key="12">
    <source>
        <dbReference type="ARBA" id="ARBA00022777"/>
    </source>
</evidence>
<dbReference type="InterPro" id="IPR011009">
    <property type="entry name" value="Kinase-like_dom_sf"/>
</dbReference>
<accession>A0A5S9XQC1</accession>
<keyword evidence="16" id="KW-1015">Disulfide bond</keyword>
<dbReference type="PROSITE" id="PS50927">
    <property type="entry name" value="BULB_LECTIN"/>
    <property type="match status" value="1"/>
</dbReference>
<evidence type="ECO:0000256" key="5">
    <source>
        <dbReference type="ARBA" id="ARBA00022536"/>
    </source>
</evidence>
<dbReference type="InterPro" id="IPR036426">
    <property type="entry name" value="Bulb-type_lectin_dom_sf"/>
</dbReference>
<dbReference type="Gene3D" id="2.90.10.10">
    <property type="entry name" value="Bulb-type lectin domain"/>
    <property type="match status" value="1"/>
</dbReference>
<keyword evidence="8" id="KW-0812">Transmembrane</keyword>
<feature type="domain" description="Bulb-type lectin" evidence="25">
    <location>
        <begin position="31"/>
        <end position="165"/>
    </location>
</feature>
<evidence type="ECO:0000256" key="11">
    <source>
        <dbReference type="ARBA" id="ARBA00022741"/>
    </source>
</evidence>
<dbReference type="InterPro" id="IPR008271">
    <property type="entry name" value="Ser/Thr_kinase_AS"/>
</dbReference>
<evidence type="ECO:0000256" key="3">
    <source>
        <dbReference type="ARBA" id="ARBA00022475"/>
    </source>
</evidence>
<proteinExistence type="predicted"/>
<evidence type="ECO:0000256" key="17">
    <source>
        <dbReference type="ARBA" id="ARBA00023170"/>
    </source>
</evidence>
<dbReference type="SMART" id="SM00473">
    <property type="entry name" value="PAN_AP"/>
    <property type="match status" value="1"/>
</dbReference>
<dbReference type="Pfam" id="PF08276">
    <property type="entry name" value="PAN_2"/>
    <property type="match status" value="1"/>
</dbReference>
<dbReference type="Pfam" id="PF11883">
    <property type="entry name" value="DUF3403"/>
    <property type="match status" value="1"/>
</dbReference>
<comment type="catalytic activity">
    <reaction evidence="20">
        <text>L-seryl-[protein] + ATP = O-phospho-L-seryl-[protein] + ADP + H(+)</text>
        <dbReference type="Rhea" id="RHEA:17989"/>
        <dbReference type="Rhea" id="RHEA-COMP:9863"/>
        <dbReference type="Rhea" id="RHEA-COMP:11604"/>
        <dbReference type="ChEBI" id="CHEBI:15378"/>
        <dbReference type="ChEBI" id="CHEBI:29999"/>
        <dbReference type="ChEBI" id="CHEBI:30616"/>
        <dbReference type="ChEBI" id="CHEBI:83421"/>
        <dbReference type="ChEBI" id="CHEBI:456216"/>
        <dbReference type="EC" id="2.7.11.1"/>
    </reaction>
</comment>
<comment type="caution">
    <text evidence="21">Lacks conserved residue(s) required for the propagation of feature annotation.</text>
</comment>
<keyword evidence="12" id="KW-0418">Kinase</keyword>
<dbReference type="FunFam" id="1.10.510.10:FF:000060">
    <property type="entry name" value="G-type lectin S-receptor-like serine/threonine-protein kinase"/>
    <property type="match status" value="1"/>
</dbReference>
<dbReference type="PROSITE" id="PS50026">
    <property type="entry name" value="EGF_3"/>
    <property type="match status" value="1"/>
</dbReference>
<evidence type="ECO:0000256" key="18">
    <source>
        <dbReference type="ARBA" id="ARBA00023180"/>
    </source>
</evidence>
<evidence type="ECO:0000256" key="22">
    <source>
        <dbReference type="SAM" id="MobiDB-lite"/>
    </source>
</evidence>
<keyword evidence="9" id="KW-0732">Signal</keyword>